<evidence type="ECO:0008006" key="5">
    <source>
        <dbReference type="Google" id="ProtNLM"/>
    </source>
</evidence>
<evidence type="ECO:0000313" key="4">
    <source>
        <dbReference type="Proteomes" id="UP001501803"/>
    </source>
</evidence>
<evidence type="ECO:0000256" key="2">
    <source>
        <dbReference type="SAM" id="SignalP"/>
    </source>
</evidence>
<feature type="chain" id="PRO_5045833093" description="DUF642 domain-containing protein" evidence="2">
    <location>
        <begin position="32"/>
        <end position="236"/>
    </location>
</feature>
<reference evidence="4" key="1">
    <citation type="journal article" date="2019" name="Int. J. Syst. Evol. Microbiol.">
        <title>The Global Catalogue of Microorganisms (GCM) 10K type strain sequencing project: providing services to taxonomists for standard genome sequencing and annotation.</title>
        <authorList>
            <consortium name="The Broad Institute Genomics Platform"/>
            <consortium name="The Broad Institute Genome Sequencing Center for Infectious Disease"/>
            <person name="Wu L."/>
            <person name="Ma J."/>
        </authorList>
    </citation>
    <scope>NUCLEOTIDE SEQUENCE [LARGE SCALE GENOMIC DNA]</scope>
    <source>
        <strain evidence="4">JCM 17021</strain>
    </source>
</reference>
<keyword evidence="1" id="KW-0472">Membrane</keyword>
<dbReference type="Gene3D" id="2.60.120.260">
    <property type="entry name" value="Galactose-binding domain-like"/>
    <property type="match status" value="1"/>
</dbReference>
<sequence length="236" mass="23855">MGIDMKKQIVVGALVASAFLLGAGAAAPAMAADNLVTNGTFDGAGYTTNNGLYLVGQNFGGWQMKTKLVNSEGTLQVWYPEMEGVGPAQAAPFINGPWVGITGTIAQSFPTVVGKSYSVTYDTRASGRVAAATTPGWKGGNPGAVSINGVTADTFTTVKDPVSSAHIFVFTASSTTTELSFNLVNNAAVGLDNVSVTLVPENDSPIMLPAIAGGLGVAALGAGAALIGRKNKRASA</sequence>
<keyword evidence="2" id="KW-0732">Signal</keyword>
<keyword evidence="1" id="KW-0812">Transmembrane</keyword>
<evidence type="ECO:0000256" key="1">
    <source>
        <dbReference type="SAM" id="Phobius"/>
    </source>
</evidence>
<keyword evidence="4" id="KW-1185">Reference proteome</keyword>
<accession>A0ABP7KFV0</accession>
<name>A0ABP7KFV0_9MICO</name>
<feature type="transmembrane region" description="Helical" evidence="1">
    <location>
        <begin position="206"/>
        <end position="227"/>
    </location>
</feature>
<keyword evidence="1" id="KW-1133">Transmembrane helix</keyword>
<organism evidence="3 4">
    <name type="scientific">Leifsonia kafniensis</name>
    <dbReference type="NCBI Taxonomy" id="475957"/>
    <lineage>
        <taxon>Bacteria</taxon>
        <taxon>Bacillati</taxon>
        <taxon>Actinomycetota</taxon>
        <taxon>Actinomycetes</taxon>
        <taxon>Micrococcales</taxon>
        <taxon>Microbacteriaceae</taxon>
        <taxon>Leifsonia</taxon>
    </lineage>
</organism>
<dbReference type="EMBL" id="BAABCN010000003">
    <property type="protein sequence ID" value="GAA3875894.1"/>
    <property type="molecule type" value="Genomic_DNA"/>
</dbReference>
<gene>
    <name evidence="3" type="ORF">GCM10022381_18220</name>
</gene>
<feature type="signal peptide" evidence="2">
    <location>
        <begin position="1"/>
        <end position="31"/>
    </location>
</feature>
<comment type="caution">
    <text evidence="3">The sequence shown here is derived from an EMBL/GenBank/DDBJ whole genome shotgun (WGS) entry which is preliminary data.</text>
</comment>
<proteinExistence type="predicted"/>
<protein>
    <recommendedName>
        <fullName evidence="5">DUF642 domain-containing protein</fullName>
    </recommendedName>
</protein>
<dbReference type="Proteomes" id="UP001501803">
    <property type="component" value="Unassembled WGS sequence"/>
</dbReference>
<evidence type="ECO:0000313" key="3">
    <source>
        <dbReference type="EMBL" id="GAA3875894.1"/>
    </source>
</evidence>